<protein>
    <recommendedName>
        <fullName evidence="4">TOG domain-containing protein</fullName>
    </recommendedName>
</protein>
<feature type="compositionally biased region" description="Pro residues" evidence="1">
    <location>
        <begin position="196"/>
        <end position="205"/>
    </location>
</feature>
<dbReference type="Proteomes" id="UP000236333">
    <property type="component" value="Unassembled WGS sequence"/>
</dbReference>
<dbReference type="SUPFAM" id="SSF48371">
    <property type="entry name" value="ARM repeat"/>
    <property type="match status" value="1"/>
</dbReference>
<feature type="non-terminal residue" evidence="2">
    <location>
        <position position="1"/>
    </location>
</feature>
<evidence type="ECO:0000313" key="3">
    <source>
        <dbReference type="Proteomes" id="UP000236333"/>
    </source>
</evidence>
<proteinExistence type="predicted"/>
<reference evidence="2 3" key="1">
    <citation type="journal article" date="2017" name="Mol. Biol. Evol.">
        <title>The 4-celled Tetrabaena socialis nuclear genome reveals the essential components for genetic control of cell number at the origin of multicellularity in the volvocine lineage.</title>
        <authorList>
            <person name="Featherston J."/>
            <person name="Arakaki Y."/>
            <person name="Hanschen E.R."/>
            <person name="Ferris P.J."/>
            <person name="Michod R.E."/>
            <person name="Olson B.J.S.C."/>
            <person name="Nozaki H."/>
            <person name="Durand P.M."/>
        </authorList>
    </citation>
    <scope>NUCLEOTIDE SEQUENCE [LARGE SCALE GENOMIC DNA]</scope>
    <source>
        <strain evidence="2 3">NIES-571</strain>
    </source>
</reference>
<name>A0A2J7ZHN9_9CHLO</name>
<dbReference type="OrthoDB" id="46159at2759"/>
<feature type="region of interest" description="Disordered" evidence="1">
    <location>
        <begin position="1"/>
        <end position="208"/>
    </location>
</feature>
<evidence type="ECO:0000313" key="2">
    <source>
        <dbReference type="EMBL" id="PNG99781.1"/>
    </source>
</evidence>
<dbReference type="Gene3D" id="1.25.10.10">
    <property type="entry name" value="Leucine-rich Repeat Variant"/>
    <property type="match status" value="1"/>
</dbReference>
<evidence type="ECO:0000256" key="1">
    <source>
        <dbReference type="SAM" id="MobiDB-lite"/>
    </source>
</evidence>
<dbReference type="InterPro" id="IPR016024">
    <property type="entry name" value="ARM-type_fold"/>
</dbReference>
<dbReference type="InterPro" id="IPR011989">
    <property type="entry name" value="ARM-like"/>
</dbReference>
<dbReference type="AlphaFoldDB" id="A0A2J7ZHN9"/>
<organism evidence="2 3">
    <name type="scientific">Tetrabaena socialis</name>
    <dbReference type="NCBI Taxonomy" id="47790"/>
    <lineage>
        <taxon>Eukaryota</taxon>
        <taxon>Viridiplantae</taxon>
        <taxon>Chlorophyta</taxon>
        <taxon>core chlorophytes</taxon>
        <taxon>Chlorophyceae</taxon>
        <taxon>CS clade</taxon>
        <taxon>Chlamydomonadales</taxon>
        <taxon>Tetrabaenaceae</taxon>
        <taxon>Tetrabaena</taxon>
    </lineage>
</organism>
<gene>
    <name evidence="2" type="ORF">TSOC_014435</name>
</gene>
<sequence>APLRRYLATLTGPTPTATATGTSRGSAGGATGFPGAPTQQPPMSVTGGPPAATGDSRRQLPSAIPAAPVPLAASTPAPAALPGPGSSPYAAGPSDPGPGRTFAYSAGGGGGGGIPARPRTSPAPEPQEPRHVPPPGVAWPAADAHPQPQQRLLPYAPQQQGPAPAGSFTPTAGSTRGAAPTQPPSLARPCAATGPPAQPSPPAPAPADATSQLLYLGQLLERARAAVGAVGGSGSGPEEQAAAMEALADGVERCGREAWARTFPLLMVDISSCWAHHPTRPVRAMAFALLKELLAHQQHLFTPHNLEAQINLLLAGCGDASREVSMTAGQALRALLASSDEQQGMLLLQQVLPREREAHRRCKDRGERLVAVMDGTRQLAARLERPELHRLTFQPHRESGTTLLEGLVANLADTETPVRRGAVVTLAELWYRLGHGVRDVLQVLAGSSFHLLCVYYLKLHGVTVVASETNPTEHALVR</sequence>
<feature type="compositionally biased region" description="Low complexity" evidence="1">
    <location>
        <begin position="65"/>
        <end position="99"/>
    </location>
</feature>
<dbReference type="EMBL" id="PGGS01002161">
    <property type="protein sequence ID" value="PNG99781.1"/>
    <property type="molecule type" value="Genomic_DNA"/>
</dbReference>
<accession>A0A2J7ZHN9</accession>
<feature type="compositionally biased region" description="Low complexity" evidence="1">
    <location>
        <begin position="156"/>
        <end position="166"/>
    </location>
</feature>
<feature type="compositionally biased region" description="Low complexity" evidence="1">
    <location>
        <begin position="7"/>
        <end position="25"/>
    </location>
</feature>
<evidence type="ECO:0008006" key="4">
    <source>
        <dbReference type="Google" id="ProtNLM"/>
    </source>
</evidence>
<feature type="compositionally biased region" description="Pro residues" evidence="1">
    <location>
        <begin position="121"/>
        <end position="137"/>
    </location>
</feature>
<comment type="caution">
    <text evidence="2">The sequence shown here is derived from an EMBL/GenBank/DDBJ whole genome shotgun (WGS) entry which is preliminary data.</text>
</comment>
<keyword evidence="3" id="KW-1185">Reference proteome</keyword>